<evidence type="ECO:0000313" key="3">
    <source>
        <dbReference type="Proteomes" id="UP000092328"/>
    </source>
</evidence>
<dbReference type="KEGG" id="bhd:BHYOB78_09450"/>
<evidence type="ECO:0000313" key="2">
    <source>
        <dbReference type="EMBL" id="ANN64081.1"/>
    </source>
</evidence>
<reference evidence="3" key="1">
    <citation type="journal article" date="2016" name="Genome Announc.">
        <title>Complete Genome Sequence of Brachyspira hyodysenteriae Type Strain B78 (ATCC 27164).</title>
        <authorList>
            <person name="Mirajkar N.S."/>
            <person name="Johnson T.J."/>
            <person name="Gebhart C.J."/>
        </authorList>
    </citation>
    <scope>NUCLEOTIDE SEQUENCE [LARGE SCALE GENOMIC DNA]</scope>
    <source>
        <strain evidence="3">B78</strain>
    </source>
</reference>
<gene>
    <name evidence="2" type="ORF">BHYOB78_09450</name>
</gene>
<dbReference type="PANTHER" id="PTHR43581">
    <property type="entry name" value="ATP/GTP PHOSPHATASE"/>
    <property type="match status" value="1"/>
</dbReference>
<dbReference type="Gene3D" id="3.40.50.300">
    <property type="entry name" value="P-loop containing nucleotide triphosphate hydrolases"/>
    <property type="match status" value="1"/>
</dbReference>
<feature type="domain" description="Endonuclease GajA/Old nuclease/RecF-like AAA" evidence="1">
    <location>
        <begin position="158"/>
        <end position="294"/>
    </location>
</feature>
<proteinExistence type="predicted"/>
<dbReference type="AlphaFoldDB" id="A0A3B6VSP2"/>
<dbReference type="SUPFAM" id="SSF52540">
    <property type="entry name" value="P-loop containing nucleoside triphosphate hydrolases"/>
    <property type="match status" value="1"/>
</dbReference>
<dbReference type="Pfam" id="PF13175">
    <property type="entry name" value="AAA_15"/>
    <property type="match status" value="1"/>
</dbReference>
<protein>
    <recommendedName>
        <fullName evidence="1">Endonuclease GajA/Old nuclease/RecF-like AAA domain-containing protein</fullName>
    </recommendedName>
</protein>
<dbReference type="CDD" id="cd00267">
    <property type="entry name" value="ABC_ATPase"/>
    <property type="match status" value="1"/>
</dbReference>
<sequence length="561" mass="66938">MGLKLEFIKYRKFENITFEFNKNINIIAGVNGTCKSSLLYVISNSFKKIDKNFEYLKDKQFITITNKITKEINPKLEKLVKNSKYYNDPAKNTKGILYNIISNNKLGFRKHNSKKANRYAVKPYYKIKNKESLEYKFIIYLGLSRLLPYGEYYDDSLISKINVDLPEKYKNSIKELYKEFTNFDIDYQYNEVVSNIKNRGDFYTNIEGIDSNTISAGEDNLFIVLQSLVSFEYYYDSLNKDYIDKEEFVSIFLIDELDATLHPNYQNKLLDKLEEYSKKYKIKVIFTTHSLSLIEYSLDKKEQINIIYLQDKNNKVDKLDNSNIYKMKQHLLNIGRKKMFENVRINIFTEDEEARIFLNILFDFFEKKYGDSFSYIRDKFFLLEMSIGSSNLAKLFNKENFQNEHYLGICILDGDQENDIKDKRGNCILCLPGGKSPEKLFFEYIEVIINNYESYSTKCNISQEYSKDDLKEIFNSYKNIQLKKVEEKSKNNSSKGVEREELKKHFNRYEKHYKYFFELWIKENEEEVNKFYKELNVLFKKVAHFFGIDRNEWNIEDNKGD</sequence>
<dbReference type="InterPro" id="IPR027417">
    <property type="entry name" value="P-loop_NTPase"/>
</dbReference>
<dbReference type="PANTHER" id="PTHR43581:SF4">
    <property type="entry name" value="ATP_GTP PHOSPHATASE"/>
    <property type="match status" value="1"/>
</dbReference>
<dbReference type="InterPro" id="IPR041685">
    <property type="entry name" value="AAA_GajA/Old/RecF-like"/>
</dbReference>
<dbReference type="InterPro" id="IPR051396">
    <property type="entry name" value="Bact_Antivir_Def_Nuclease"/>
</dbReference>
<organism evidence="2 3">
    <name type="scientific">Brachyspira hyodysenteriae ATCC 27164</name>
    <dbReference type="NCBI Taxonomy" id="1266923"/>
    <lineage>
        <taxon>Bacteria</taxon>
        <taxon>Pseudomonadati</taxon>
        <taxon>Spirochaetota</taxon>
        <taxon>Spirochaetia</taxon>
        <taxon>Brachyspirales</taxon>
        <taxon>Brachyspiraceae</taxon>
        <taxon>Brachyspira</taxon>
    </lineage>
</organism>
<keyword evidence="3" id="KW-1185">Reference proteome</keyword>
<dbReference type="Proteomes" id="UP000092328">
    <property type="component" value="Chromosome"/>
</dbReference>
<dbReference type="RefSeq" id="WP_020064933.1">
    <property type="nucleotide sequence ID" value="NZ_CP015910.2"/>
</dbReference>
<dbReference type="OrthoDB" id="9809324at2"/>
<reference evidence="3" key="2">
    <citation type="journal article" date="2017" name="Genome Announc.">
        <title>Correction for Mirajkar et al., Complete Genome Sequence of Brachyspira hyodysenteriae Type Strain B78 (ATCC 27164).</title>
        <authorList>
            <person name="Mirajkar N.S."/>
            <person name="Johnson T.J."/>
            <person name="Gebhart C.J."/>
        </authorList>
    </citation>
    <scope>NUCLEOTIDE SEQUENCE [LARGE SCALE GENOMIC DNA]</scope>
    <source>
        <strain evidence="3">B78</strain>
    </source>
</reference>
<accession>A0A3B6VSP2</accession>
<name>A0A3B6VSP2_BRAHO</name>
<dbReference type="EMBL" id="CP015910">
    <property type="protein sequence ID" value="ANN64081.1"/>
    <property type="molecule type" value="Genomic_DNA"/>
</dbReference>
<evidence type="ECO:0000259" key="1">
    <source>
        <dbReference type="Pfam" id="PF13175"/>
    </source>
</evidence>